<dbReference type="AlphaFoldDB" id="A0A671V792"/>
<dbReference type="SUPFAM" id="SSF56112">
    <property type="entry name" value="Protein kinase-like (PK-like)"/>
    <property type="match status" value="1"/>
</dbReference>
<dbReference type="Gene3D" id="1.10.287.650">
    <property type="entry name" value="L27 domain"/>
    <property type="match status" value="2"/>
</dbReference>
<evidence type="ECO:0000256" key="17">
    <source>
        <dbReference type="SAM" id="MobiDB-lite"/>
    </source>
</evidence>
<reference evidence="23" key="2">
    <citation type="submission" date="2025-08" db="UniProtKB">
        <authorList>
            <consortium name="Ensembl"/>
        </authorList>
    </citation>
    <scope>IDENTIFICATION</scope>
</reference>
<dbReference type="InterPro" id="IPR008145">
    <property type="entry name" value="GK/Ca_channel_bsu"/>
</dbReference>
<dbReference type="SUPFAM" id="SSF50044">
    <property type="entry name" value="SH3-domain"/>
    <property type="match status" value="1"/>
</dbReference>
<evidence type="ECO:0000256" key="2">
    <source>
        <dbReference type="ARBA" id="ARBA00007014"/>
    </source>
</evidence>
<dbReference type="Gene3D" id="2.30.42.10">
    <property type="match status" value="1"/>
</dbReference>
<dbReference type="GO" id="GO:0005524">
    <property type="term" value="F:ATP binding"/>
    <property type="evidence" value="ECO:0007669"/>
    <property type="project" value="UniProtKB-KW"/>
</dbReference>
<dbReference type="InterPro" id="IPR027417">
    <property type="entry name" value="P-loop_NTPase"/>
</dbReference>
<dbReference type="InterPro" id="IPR036028">
    <property type="entry name" value="SH3-like_dom_sf"/>
</dbReference>
<dbReference type="Gene3D" id="1.10.510.10">
    <property type="entry name" value="Transferase(Phosphotransferase) domain 1"/>
    <property type="match status" value="1"/>
</dbReference>
<dbReference type="Gene3D" id="3.30.200.20">
    <property type="entry name" value="Phosphorylase Kinase, domain 1"/>
    <property type="match status" value="1"/>
</dbReference>
<dbReference type="InterPro" id="IPR000719">
    <property type="entry name" value="Prot_kinase_dom"/>
</dbReference>
<evidence type="ECO:0000259" key="21">
    <source>
        <dbReference type="PROSITE" id="PS50106"/>
    </source>
</evidence>
<name>A0A671V792_SPAAU</name>
<evidence type="ECO:0000256" key="16">
    <source>
        <dbReference type="PROSITE-ProRule" id="PRU00192"/>
    </source>
</evidence>
<evidence type="ECO:0000256" key="8">
    <source>
        <dbReference type="ARBA" id="ARBA00022737"/>
    </source>
</evidence>
<dbReference type="InterPro" id="IPR014775">
    <property type="entry name" value="L27_C"/>
</dbReference>
<dbReference type="InterPro" id="IPR008144">
    <property type="entry name" value="Guanylate_kin-like_dom"/>
</dbReference>
<keyword evidence="3 16" id="KW-0728">SH3 domain</keyword>
<dbReference type="Pfam" id="PF00625">
    <property type="entry name" value="Guanylate_kin"/>
    <property type="match status" value="1"/>
</dbReference>
<feature type="domain" description="Protein kinase" evidence="19">
    <location>
        <begin position="12"/>
        <end position="276"/>
    </location>
</feature>
<evidence type="ECO:0000256" key="11">
    <source>
        <dbReference type="ARBA" id="ARBA00022840"/>
    </source>
</evidence>
<evidence type="ECO:0000256" key="12">
    <source>
        <dbReference type="ARBA" id="ARBA00022860"/>
    </source>
</evidence>
<dbReference type="Gene3D" id="2.30.30.40">
    <property type="entry name" value="SH3 Domains"/>
    <property type="match status" value="1"/>
</dbReference>
<keyword evidence="13" id="KW-0472">Membrane</keyword>
<dbReference type="InterPro" id="IPR004172">
    <property type="entry name" value="L27_dom"/>
</dbReference>
<dbReference type="PROSITE" id="PS00856">
    <property type="entry name" value="GUANYLATE_KINASE_1"/>
    <property type="match status" value="1"/>
</dbReference>
<dbReference type="FunFam" id="2.30.42.10:FF:000016">
    <property type="entry name" value="peripheral plasma membrane protein CASK isoform X2"/>
    <property type="match status" value="1"/>
</dbReference>
<feature type="domain" description="L27" evidence="22">
    <location>
        <begin position="337"/>
        <end position="392"/>
    </location>
</feature>
<dbReference type="PROSITE" id="PS50052">
    <property type="entry name" value="GUANYLATE_KINASE_2"/>
    <property type="match status" value="1"/>
</dbReference>
<evidence type="ECO:0000256" key="13">
    <source>
        <dbReference type="ARBA" id="ARBA00023136"/>
    </source>
</evidence>
<dbReference type="InterPro" id="IPR011009">
    <property type="entry name" value="Kinase-like_dom_sf"/>
</dbReference>
<dbReference type="Pfam" id="PF02828">
    <property type="entry name" value="L27"/>
    <property type="match status" value="2"/>
</dbReference>
<dbReference type="InterPro" id="IPR001452">
    <property type="entry name" value="SH3_domain"/>
</dbReference>
<keyword evidence="7" id="KW-0808">Transferase</keyword>
<dbReference type="InterPro" id="IPR035473">
    <property type="entry name" value="CASK_SH3"/>
</dbReference>
<evidence type="ECO:0000256" key="5">
    <source>
        <dbReference type="ARBA" id="ARBA00022527"/>
    </source>
</evidence>
<dbReference type="SMART" id="SM00326">
    <property type="entry name" value="SH3"/>
    <property type="match status" value="1"/>
</dbReference>
<dbReference type="Gene3D" id="3.40.50.300">
    <property type="entry name" value="P-loop containing nucleotide triphosphate hydrolases"/>
    <property type="match status" value="1"/>
</dbReference>
<evidence type="ECO:0000256" key="9">
    <source>
        <dbReference type="ARBA" id="ARBA00022741"/>
    </source>
</evidence>
<evidence type="ECO:0000256" key="7">
    <source>
        <dbReference type="ARBA" id="ARBA00022679"/>
    </source>
</evidence>
<keyword evidence="10" id="KW-0418">Kinase</keyword>
<keyword evidence="6" id="KW-0597">Phosphoprotein</keyword>
<dbReference type="SMART" id="SM00569">
    <property type="entry name" value="L27"/>
    <property type="match status" value="2"/>
</dbReference>
<keyword evidence="24" id="KW-1185">Reference proteome</keyword>
<organism evidence="23 24">
    <name type="scientific">Sparus aurata</name>
    <name type="common">Gilthead sea bream</name>
    <dbReference type="NCBI Taxonomy" id="8175"/>
    <lineage>
        <taxon>Eukaryota</taxon>
        <taxon>Metazoa</taxon>
        <taxon>Chordata</taxon>
        <taxon>Craniata</taxon>
        <taxon>Vertebrata</taxon>
        <taxon>Euteleostomi</taxon>
        <taxon>Actinopterygii</taxon>
        <taxon>Neopterygii</taxon>
        <taxon>Teleostei</taxon>
        <taxon>Neoteleostei</taxon>
        <taxon>Acanthomorphata</taxon>
        <taxon>Eupercaria</taxon>
        <taxon>Spariformes</taxon>
        <taxon>Sparidae</taxon>
        <taxon>Sparus</taxon>
    </lineage>
</organism>
<dbReference type="SMART" id="SM00228">
    <property type="entry name" value="PDZ"/>
    <property type="match status" value="1"/>
</dbReference>
<dbReference type="Proteomes" id="UP000472265">
    <property type="component" value="Chromosome 9"/>
</dbReference>
<evidence type="ECO:0000256" key="1">
    <source>
        <dbReference type="ARBA" id="ARBA00004202"/>
    </source>
</evidence>
<dbReference type="CDD" id="cd00071">
    <property type="entry name" value="GMPK"/>
    <property type="match status" value="1"/>
</dbReference>
<dbReference type="InterPro" id="IPR036892">
    <property type="entry name" value="L27_dom_sf"/>
</dbReference>
<dbReference type="PANTHER" id="PTHR23122">
    <property type="entry name" value="MEMBRANE-ASSOCIATED GUANYLATE KINASE MAGUK"/>
    <property type="match status" value="1"/>
</dbReference>
<dbReference type="FunFam" id="3.30.63.10:FF:000004">
    <property type="entry name" value="peripheral plasma membrane protein CASK isoform X2"/>
    <property type="match status" value="1"/>
</dbReference>
<evidence type="ECO:0000256" key="15">
    <source>
        <dbReference type="ARBA" id="ARBA00071925"/>
    </source>
</evidence>
<dbReference type="SUPFAM" id="SSF52540">
    <property type="entry name" value="P-loop containing nucleoside triphosphate hydrolases"/>
    <property type="match status" value="1"/>
</dbReference>
<sequence>MADDDILFEDVYELCEVIGKGPFSVVRRCINRDTGQQFAVKIVDVAQFTSSPGLSTEDLKREASICHMLKHPHIVELLETYSSDGMLYMVFEFMDGADLCFEIVKRADAGFVYSEAVASHYMRQILEALRYCHDNNVIHRDVKPHCVLLASKENSAPVKLGGFGVAIQLGESGLVAGGRVGTPHFMAPEVVKREPYGKPVDVWGCGVILFILLSGCLPFYGTKERLFEAICKGKYKMNPRQWGHISESAKDLVRRMLMLDPAERITVYEALNHPWLKERDRYAYKIHLPETVEQLRKFNSRRKLKGAVLAAVSSHKFNSFYGDPPQELHDFSDDSTSSGAVSQVLDSLEEIHALTDCSEKDLDFLHSVFQDQHLHTLLDLYDKINTKSSPQIRNPPSDAVQRAKEVLEEISCYPENHEAKELRRILTQPHFMALLQAHDVVAHEVYSDEALRVTPPPTSPYLNGDSPESTNGDMDLENVTRVRLVQFQKNTDEPMGITLKMNDSNHCIVARIMHGGMIHRQGTLHVGDEIREINSISVANQTVEQLQKMLREMRGSITFKIVPSYRMQDSSCEIYVRAQFEYDPSKDELIPCKEAGIRFRVGDIIQIISKDDHNWWQGKLENTKNGTAGLIPSPELQEWRVACIAMEKTKQEQQASCTWFGKKKKQYKDKYLAKHNAVFDQLDLVTYEEVVKLPAFKRKTLVLLGAHGVGRRHIKNTLITKHPDRFAYPIPHTTRTPKKEEENGKNYYFVSHDQMMQDISNNEYLEYGSHEDAMYGTRLETIRKIHQQGLIAILDVEPQALKVLRTAEFAPYVVFIAAPTITPGINEDESLQRLQKESEILQKTYAHYFDQTIINNEIDETIRNLEEAIDLVCTTSQWVPVSWVY</sequence>
<feature type="domain" description="L27" evidence="22">
    <location>
        <begin position="396"/>
        <end position="449"/>
    </location>
</feature>
<dbReference type="GO" id="GO:0005516">
    <property type="term" value="F:calmodulin binding"/>
    <property type="evidence" value="ECO:0007669"/>
    <property type="project" value="UniProtKB-KW"/>
</dbReference>
<dbReference type="CDD" id="cd10831">
    <property type="entry name" value="PDZ_CASK-like"/>
    <property type="match status" value="1"/>
</dbReference>
<dbReference type="PROSITE" id="PS50002">
    <property type="entry name" value="SH3"/>
    <property type="match status" value="1"/>
</dbReference>
<dbReference type="GO" id="GO:0004674">
    <property type="term" value="F:protein serine/threonine kinase activity"/>
    <property type="evidence" value="ECO:0007669"/>
    <property type="project" value="UniProtKB-KW"/>
</dbReference>
<dbReference type="FunFam" id="3.30.200.20:FF:000051">
    <property type="entry name" value="Peripheral plasma membrane protein CASK isoform B"/>
    <property type="match status" value="1"/>
</dbReference>
<dbReference type="SMART" id="SM00072">
    <property type="entry name" value="GuKc"/>
    <property type="match status" value="1"/>
</dbReference>
<protein>
    <recommendedName>
        <fullName evidence="15">Peripheral plasma membrane protein CASK</fullName>
    </recommendedName>
</protein>
<feature type="domain" description="Guanylate kinase-like" evidence="20">
    <location>
        <begin position="698"/>
        <end position="870"/>
    </location>
</feature>
<keyword evidence="8" id="KW-0677">Repeat</keyword>
<evidence type="ECO:0000259" key="19">
    <source>
        <dbReference type="PROSITE" id="PS50011"/>
    </source>
</evidence>
<evidence type="ECO:0000259" key="20">
    <source>
        <dbReference type="PROSITE" id="PS50052"/>
    </source>
</evidence>
<dbReference type="SUPFAM" id="SSF50156">
    <property type="entry name" value="PDZ domain-like"/>
    <property type="match status" value="1"/>
</dbReference>
<feature type="domain" description="PDZ" evidence="21">
    <location>
        <begin position="484"/>
        <end position="565"/>
    </location>
</feature>
<evidence type="ECO:0000256" key="6">
    <source>
        <dbReference type="ARBA" id="ARBA00022553"/>
    </source>
</evidence>
<dbReference type="InterPro" id="IPR050716">
    <property type="entry name" value="MAGUK"/>
</dbReference>
<dbReference type="Pfam" id="PF00069">
    <property type="entry name" value="Pkinase"/>
    <property type="match status" value="1"/>
</dbReference>
<dbReference type="PROSITE" id="PS51022">
    <property type="entry name" value="L27"/>
    <property type="match status" value="2"/>
</dbReference>
<keyword evidence="5" id="KW-0723">Serine/threonine-protein kinase</keyword>
<reference evidence="23" key="3">
    <citation type="submission" date="2025-09" db="UniProtKB">
        <authorList>
            <consortium name="Ensembl"/>
        </authorList>
    </citation>
    <scope>IDENTIFICATION</scope>
</reference>
<keyword evidence="9" id="KW-0547">Nucleotide-binding</keyword>
<dbReference type="InterPro" id="IPR001478">
    <property type="entry name" value="PDZ"/>
</dbReference>
<evidence type="ECO:0000256" key="3">
    <source>
        <dbReference type="ARBA" id="ARBA00022443"/>
    </source>
</evidence>
<dbReference type="Gene3D" id="6.10.140.620">
    <property type="match status" value="1"/>
</dbReference>
<feature type="domain" description="SH3" evidence="18">
    <location>
        <begin position="571"/>
        <end position="641"/>
    </location>
</feature>
<dbReference type="FunFam" id="3.40.50.300:FF:000146">
    <property type="entry name" value="MAGUK p55 subfamily member 6 isoform X1"/>
    <property type="match status" value="1"/>
</dbReference>
<dbReference type="Pfam" id="PF00595">
    <property type="entry name" value="PDZ"/>
    <property type="match status" value="1"/>
</dbReference>
<evidence type="ECO:0000313" key="23">
    <source>
        <dbReference type="Ensembl" id="ENSSAUP00010022014.1"/>
    </source>
</evidence>
<keyword evidence="11" id="KW-0067">ATP-binding</keyword>
<keyword evidence="4" id="KW-1003">Cell membrane</keyword>
<comment type="similarity">
    <text evidence="14">In the N-terminal section; belongs to the protein kinase superfamily. CAMK Ser/Thr protein kinase family. CaMK subfamily.</text>
</comment>
<dbReference type="InterPro" id="IPR020590">
    <property type="entry name" value="Guanylate_kinase_CS"/>
</dbReference>
<evidence type="ECO:0000259" key="22">
    <source>
        <dbReference type="PROSITE" id="PS51022"/>
    </source>
</evidence>
<dbReference type="CDD" id="cd14094">
    <property type="entry name" value="STKc_CASK"/>
    <property type="match status" value="1"/>
</dbReference>
<dbReference type="PROSITE" id="PS50106">
    <property type="entry name" value="PDZ"/>
    <property type="match status" value="1"/>
</dbReference>
<feature type="region of interest" description="Disordered" evidence="17">
    <location>
        <begin position="452"/>
        <end position="474"/>
    </location>
</feature>
<dbReference type="SUPFAM" id="SSF101288">
    <property type="entry name" value="L27 domain"/>
    <property type="match status" value="2"/>
</dbReference>
<evidence type="ECO:0000259" key="18">
    <source>
        <dbReference type="PROSITE" id="PS50002"/>
    </source>
</evidence>
<dbReference type="Gene3D" id="3.30.63.10">
    <property type="entry name" value="Guanylate Kinase phosphate binding domain"/>
    <property type="match status" value="1"/>
</dbReference>
<dbReference type="PROSITE" id="PS50011">
    <property type="entry name" value="PROTEIN_KINASE_DOM"/>
    <property type="match status" value="1"/>
</dbReference>
<comment type="subcellular location">
    <subcellularLocation>
        <location evidence="1">Cell membrane</location>
        <topology evidence="1">Peripheral membrane protein</topology>
    </subcellularLocation>
</comment>
<dbReference type="GO" id="GO:0005886">
    <property type="term" value="C:plasma membrane"/>
    <property type="evidence" value="ECO:0007669"/>
    <property type="project" value="UniProtKB-SubCell"/>
</dbReference>
<gene>
    <name evidence="23" type="primary">CASK</name>
</gene>
<evidence type="ECO:0000313" key="24">
    <source>
        <dbReference type="Proteomes" id="UP000472265"/>
    </source>
</evidence>
<dbReference type="Pfam" id="PF07653">
    <property type="entry name" value="SH3_2"/>
    <property type="match status" value="1"/>
</dbReference>
<reference evidence="23" key="1">
    <citation type="submission" date="2021-04" db="EMBL/GenBank/DDBJ databases">
        <authorList>
            <consortium name="Wellcome Sanger Institute Data Sharing"/>
        </authorList>
    </citation>
    <scope>NUCLEOTIDE SEQUENCE [LARGE SCALE GENOMIC DNA]</scope>
</reference>
<dbReference type="GeneTree" id="ENSGT00940000155600"/>
<keyword evidence="12" id="KW-0112">Calmodulin-binding</keyword>
<dbReference type="InterPro" id="IPR036034">
    <property type="entry name" value="PDZ_sf"/>
</dbReference>
<dbReference type="GO" id="GO:0030054">
    <property type="term" value="C:cell junction"/>
    <property type="evidence" value="ECO:0007669"/>
    <property type="project" value="UniProtKB-ARBA"/>
</dbReference>
<proteinExistence type="inferred from homology"/>
<accession>A0A671V792</accession>
<evidence type="ECO:0000256" key="14">
    <source>
        <dbReference type="ARBA" id="ARBA00060907"/>
    </source>
</evidence>
<dbReference type="FunFam" id="1.10.510.10:FF:000062">
    <property type="entry name" value="peripheral plasma membrane protein CASK isoform X2"/>
    <property type="match status" value="1"/>
</dbReference>
<evidence type="ECO:0000256" key="10">
    <source>
        <dbReference type="ARBA" id="ARBA00022777"/>
    </source>
</evidence>
<dbReference type="Ensembl" id="ENSSAUT00010023253.1">
    <property type="protein sequence ID" value="ENSSAUP00010022014.1"/>
    <property type="gene ID" value="ENSSAUG00010003662.1"/>
</dbReference>
<dbReference type="CDD" id="cd12081">
    <property type="entry name" value="SH3_CASK"/>
    <property type="match status" value="1"/>
</dbReference>
<comment type="similarity">
    <text evidence="2">Belongs to the MAGUK family.</text>
</comment>
<evidence type="ECO:0000256" key="4">
    <source>
        <dbReference type="ARBA" id="ARBA00022475"/>
    </source>
</evidence>